<gene>
    <name evidence="2" type="ORF">GCM10025760_27060</name>
</gene>
<comment type="caution">
    <text evidence="2">The sequence shown here is derived from an EMBL/GenBank/DDBJ whole genome shotgun (WGS) entry which is preliminary data.</text>
</comment>
<keyword evidence="1" id="KW-0812">Transmembrane</keyword>
<evidence type="ECO:0000313" key="3">
    <source>
        <dbReference type="Proteomes" id="UP001501407"/>
    </source>
</evidence>
<protein>
    <submittedName>
        <fullName evidence="2">Uncharacterized protein</fullName>
    </submittedName>
</protein>
<keyword evidence="3" id="KW-1185">Reference proteome</keyword>
<feature type="transmembrane region" description="Helical" evidence="1">
    <location>
        <begin position="36"/>
        <end position="55"/>
    </location>
</feature>
<sequence>MGAAARYLACFGLVAGGVLFVAGIVADSAVARANGVLLIVSVMLLIGATYSAVFAREAQVARREMSRRQ</sequence>
<dbReference type="EMBL" id="BAABKZ010000002">
    <property type="protein sequence ID" value="GAA5095153.1"/>
    <property type="molecule type" value="Genomic_DNA"/>
</dbReference>
<evidence type="ECO:0000313" key="2">
    <source>
        <dbReference type="EMBL" id="GAA5095153.1"/>
    </source>
</evidence>
<dbReference type="Proteomes" id="UP001501407">
    <property type="component" value="Unassembled WGS sequence"/>
</dbReference>
<reference evidence="3" key="1">
    <citation type="journal article" date="2019" name="Int. J. Syst. Evol. Microbiol.">
        <title>The Global Catalogue of Microorganisms (GCM) 10K type strain sequencing project: providing services to taxonomists for standard genome sequencing and annotation.</title>
        <authorList>
            <consortium name="The Broad Institute Genomics Platform"/>
            <consortium name="The Broad Institute Genome Sequencing Center for Infectious Disease"/>
            <person name="Wu L."/>
            <person name="Ma J."/>
        </authorList>
    </citation>
    <scope>NUCLEOTIDE SEQUENCE [LARGE SCALE GENOMIC DNA]</scope>
    <source>
        <strain evidence="3">JCM 18959</strain>
    </source>
</reference>
<evidence type="ECO:0000256" key="1">
    <source>
        <dbReference type="SAM" id="Phobius"/>
    </source>
</evidence>
<organism evidence="2 3">
    <name type="scientific">Microbacterium yannicii</name>
    <dbReference type="NCBI Taxonomy" id="671622"/>
    <lineage>
        <taxon>Bacteria</taxon>
        <taxon>Bacillati</taxon>
        <taxon>Actinomycetota</taxon>
        <taxon>Actinomycetes</taxon>
        <taxon>Micrococcales</taxon>
        <taxon>Microbacteriaceae</taxon>
        <taxon>Microbacterium</taxon>
    </lineage>
</organism>
<name>A0ABP9MDN9_9MICO</name>
<keyword evidence="1" id="KW-0472">Membrane</keyword>
<keyword evidence="1" id="KW-1133">Transmembrane helix</keyword>
<proteinExistence type="predicted"/>
<accession>A0ABP9MDN9</accession>